<dbReference type="InterPro" id="IPR036689">
    <property type="entry name" value="ESAT-6-like_sf"/>
</dbReference>
<accession>A0A660CH03</accession>
<dbReference type="AlphaFoldDB" id="A0A660CH03"/>
<dbReference type="SUPFAM" id="SSF140453">
    <property type="entry name" value="EsxAB dimer-like"/>
    <property type="match status" value="1"/>
</dbReference>
<evidence type="ECO:0000313" key="3">
    <source>
        <dbReference type="Proteomes" id="UP000317303"/>
    </source>
</evidence>
<sequence length="373" mass="40722">MPGGIALGYEFHATGVVGFQGVLEELGEDLSSAKSYLGTHGDFGFTGEGILNTFSSAHEDALGRVNSQIDHLHEYFTSTLHQHMGEVLGLYHVQEDGAEEKLRELERTFKADSDRLVRDRDSGATTTEPDTGFPRPAEPGDRLTTPSPDADDVYIQPEPNNVLDHFSVQFVARQMIVMFTDHDDPMDWLGKRFAGDWEAFLACADALDNVASCIRDVADNFIAHVDQLEAAWSGNAYDAFNLALRNIRDQIVDGTVVPIEDLAKNYRDAASSTVQDYLAIEPIMGTVVDAIGTMGFGLVKNTFKLKDFIKEAVEPSLDQAVDIAAGSLAAAETKKVDFTEVELVELREIGGSGSGLMLNDDGLPVVVEQYEQL</sequence>
<evidence type="ECO:0000256" key="1">
    <source>
        <dbReference type="SAM" id="MobiDB-lite"/>
    </source>
</evidence>
<reference evidence="2 3" key="1">
    <citation type="submission" date="2019-07" db="EMBL/GenBank/DDBJ databases">
        <title>R&amp;d 2014.</title>
        <authorList>
            <person name="Klenk H.-P."/>
        </authorList>
    </citation>
    <scope>NUCLEOTIDE SEQUENCE [LARGE SCALE GENOMIC DNA]</scope>
    <source>
        <strain evidence="2 3">DSM 43194</strain>
    </source>
</reference>
<protein>
    <submittedName>
        <fullName evidence="2">Uncharacterized protein</fullName>
    </submittedName>
</protein>
<name>A0A660CH03_9PSEU</name>
<dbReference type="Proteomes" id="UP000317303">
    <property type="component" value="Unassembled WGS sequence"/>
</dbReference>
<keyword evidence="3" id="KW-1185">Reference proteome</keyword>
<dbReference type="Gene3D" id="1.10.287.1060">
    <property type="entry name" value="ESAT-6-like"/>
    <property type="match status" value="1"/>
</dbReference>
<comment type="caution">
    <text evidence="2">The sequence shown here is derived from an EMBL/GenBank/DDBJ whole genome shotgun (WGS) entry which is preliminary data.</text>
</comment>
<proteinExistence type="predicted"/>
<evidence type="ECO:0000313" key="2">
    <source>
        <dbReference type="EMBL" id="TWH22750.1"/>
    </source>
</evidence>
<gene>
    <name evidence="2" type="ORF">JD82_04640</name>
</gene>
<dbReference type="EMBL" id="VLJV01000001">
    <property type="protein sequence ID" value="TWH22750.1"/>
    <property type="molecule type" value="Genomic_DNA"/>
</dbReference>
<organism evidence="2 3">
    <name type="scientific">Prauserella rugosa</name>
    <dbReference type="NCBI Taxonomy" id="43354"/>
    <lineage>
        <taxon>Bacteria</taxon>
        <taxon>Bacillati</taxon>
        <taxon>Actinomycetota</taxon>
        <taxon>Actinomycetes</taxon>
        <taxon>Pseudonocardiales</taxon>
        <taxon>Pseudonocardiaceae</taxon>
        <taxon>Prauserella</taxon>
    </lineage>
</organism>
<feature type="region of interest" description="Disordered" evidence="1">
    <location>
        <begin position="114"/>
        <end position="152"/>
    </location>
</feature>